<dbReference type="PANTHER" id="PTHR43301">
    <property type="entry name" value="ARABINAN ENDO-1,5-ALPHA-L-ARABINOSIDASE"/>
    <property type="match status" value="1"/>
</dbReference>
<dbReference type="EMBL" id="CP025746">
    <property type="protein sequence ID" value="QAA33347.1"/>
    <property type="molecule type" value="Genomic_DNA"/>
</dbReference>
<dbReference type="SUPFAM" id="SSF75005">
    <property type="entry name" value="Arabinanase/levansucrase/invertase"/>
    <property type="match status" value="1"/>
</dbReference>
<proteinExistence type="inferred from homology"/>
<evidence type="ECO:0000256" key="2">
    <source>
        <dbReference type="ARBA" id="ARBA00009865"/>
    </source>
</evidence>
<dbReference type="GO" id="GO:0005975">
    <property type="term" value="P:carbohydrate metabolic process"/>
    <property type="evidence" value="ECO:0007669"/>
    <property type="project" value="InterPro"/>
</dbReference>
<dbReference type="PROSITE" id="PS51257">
    <property type="entry name" value="PROKAR_LIPOPROTEIN"/>
    <property type="match status" value="1"/>
</dbReference>
<accession>A0A3R5V9Q3</accession>
<evidence type="ECO:0000256" key="1">
    <source>
        <dbReference type="ARBA" id="ARBA00004834"/>
    </source>
</evidence>
<dbReference type="CDD" id="cd08998">
    <property type="entry name" value="GH43_Arb43a-like"/>
    <property type="match status" value="1"/>
</dbReference>
<keyword evidence="3 7" id="KW-0378">Hydrolase</keyword>
<dbReference type="KEGG" id="cmah:C1I91_17775"/>
<dbReference type="PANTHER" id="PTHR43301:SF3">
    <property type="entry name" value="ARABINAN ENDO-1,5-ALPHA-L-ARABINOSIDASE A-RELATED"/>
    <property type="match status" value="1"/>
</dbReference>
<name>A0A3R5V9Q3_9CLOT</name>
<dbReference type="Proteomes" id="UP000286268">
    <property type="component" value="Chromosome"/>
</dbReference>
<feature type="domain" description="Extracellular endo-alpha-(1-&gt;5)-L-arabinanase C-terminal" evidence="8">
    <location>
        <begin position="362"/>
        <end position="466"/>
    </location>
</feature>
<reference evidence="9 10" key="1">
    <citation type="submission" date="2018-01" db="EMBL/GenBank/DDBJ databases">
        <title>Genome Sequencing and Assembly of Anaerobacter polyendosporus strain CT4.</title>
        <authorList>
            <person name="Tachaapaikoon C."/>
            <person name="Sutheeworapong S."/>
            <person name="Jenjaroenpun P."/>
            <person name="Wongsurawat T."/>
            <person name="Nookeaw I."/>
            <person name="Cheawchanlertfa P."/>
            <person name="Kosugi A."/>
            <person name="Cheevadhanarak S."/>
            <person name="Ratanakhanokchai K."/>
        </authorList>
    </citation>
    <scope>NUCLEOTIDE SEQUENCE [LARGE SCALE GENOMIC DNA]</scope>
    <source>
        <strain evidence="9 10">CT4</strain>
    </source>
</reference>
<evidence type="ECO:0000256" key="3">
    <source>
        <dbReference type="ARBA" id="ARBA00022801"/>
    </source>
</evidence>
<feature type="active site" description="Proton donor" evidence="5">
    <location>
        <position position="239"/>
    </location>
</feature>
<evidence type="ECO:0000256" key="4">
    <source>
        <dbReference type="ARBA" id="ARBA00023295"/>
    </source>
</evidence>
<gene>
    <name evidence="9" type="ORF">C1I91_17775</name>
</gene>
<dbReference type="Pfam" id="PF04616">
    <property type="entry name" value="Glyco_hydro_43"/>
    <property type="match status" value="1"/>
</dbReference>
<evidence type="ECO:0000256" key="6">
    <source>
        <dbReference type="PIRSR" id="PIRSR606710-2"/>
    </source>
</evidence>
<dbReference type="GO" id="GO:0004553">
    <property type="term" value="F:hydrolase activity, hydrolyzing O-glycosyl compounds"/>
    <property type="evidence" value="ECO:0007669"/>
    <property type="project" value="InterPro"/>
</dbReference>
<evidence type="ECO:0000256" key="7">
    <source>
        <dbReference type="RuleBase" id="RU361187"/>
    </source>
</evidence>
<feature type="site" description="Important for catalytic activity, responsible for pKa modulation of the active site Glu and correct orientation of both the proton donor and substrate" evidence="6">
    <location>
        <position position="183"/>
    </location>
</feature>
<evidence type="ECO:0000259" key="8">
    <source>
        <dbReference type="Pfam" id="PF16369"/>
    </source>
</evidence>
<dbReference type="InterPro" id="IPR032291">
    <property type="entry name" value="Abn2_C"/>
</dbReference>
<evidence type="ECO:0000313" key="10">
    <source>
        <dbReference type="Proteomes" id="UP000286268"/>
    </source>
</evidence>
<comment type="pathway">
    <text evidence="1">Glycan metabolism; L-arabinan degradation.</text>
</comment>
<evidence type="ECO:0000313" key="9">
    <source>
        <dbReference type="EMBL" id="QAA33347.1"/>
    </source>
</evidence>
<feature type="active site" description="Proton acceptor" evidence="5">
    <location>
        <position position="63"/>
    </location>
</feature>
<comment type="similarity">
    <text evidence="2 7">Belongs to the glycosyl hydrolase 43 family.</text>
</comment>
<dbReference type="Gene3D" id="2.115.10.20">
    <property type="entry name" value="Glycosyl hydrolase domain, family 43"/>
    <property type="match status" value="1"/>
</dbReference>
<sequence length="470" mass="52287">MKKYIAVAIALVCSVSIVGCSSNSKKEKALKEITFPSGIAKEKVRDADTINDKSKWGPVGTHDPSVFKDGDTYYVFSTDARVGGIATPGIQVRKSKDMINWEFVGQALEGVPTGAYEWTGATGLWAPDVTKIGDYYYLYYAASSFGKNKSYIGLERSKSLTGPWEDMGVVVKTDEGDEMNAIDPNIVYDQDGTPWMSYGSFWTGIYIVKLDKATGKPVNPADKGKNISSRSKSVSGGVEGPYIIYNDKEKKYYLFESYDSLSKDYNIRVGRSEKIDGPYVDINGNDMTNTEILPTEVGNKIMGGYKFGDGQGWLAPGHNSVLKEGDNYYIYHHIRVEEDINWFSLNVRKIEWSKDGWPMVSPEKYAGEKEQKISKDAVPGDWDVIVLDKANNDIIPSEKYTFKSNGNTDKKDSTWSLEGDNDLTLTISSDADGKFECKILPAWDWENNKATLVFTGINKKGLAIWGKMAK</sequence>
<dbReference type="InterPro" id="IPR050727">
    <property type="entry name" value="GH43_arabinanases"/>
</dbReference>
<dbReference type="OrthoDB" id="9801455at2"/>
<protein>
    <submittedName>
        <fullName evidence="9">Arabinan endo-1,5-alpha-L-arabinosidase</fullName>
    </submittedName>
</protein>
<dbReference type="AlphaFoldDB" id="A0A3R5V9Q3"/>
<keyword evidence="4 7" id="KW-0326">Glycosidase</keyword>
<dbReference type="InterPro" id="IPR023296">
    <property type="entry name" value="Glyco_hydro_beta-prop_sf"/>
</dbReference>
<organism evidence="9 10">
    <name type="scientific">Clostridium manihotivorum</name>
    <dbReference type="NCBI Taxonomy" id="2320868"/>
    <lineage>
        <taxon>Bacteria</taxon>
        <taxon>Bacillati</taxon>
        <taxon>Bacillota</taxon>
        <taxon>Clostridia</taxon>
        <taxon>Eubacteriales</taxon>
        <taxon>Clostridiaceae</taxon>
        <taxon>Clostridium</taxon>
    </lineage>
</organism>
<dbReference type="InterPro" id="IPR006710">
    <property type="entry name" value="Glyco_hydro_43"/>
</dbReference>
<keyword evidence="10" id="KW-1185">Reference proteome</keyword>
<dbReference type="Pfam" id="PF16369">
    <property type="entry name" value="GH43_C"/>
    <property type="match status" value="1"/>
</dbReference>
<dbReference type="Gene3D" id="2.40.128.10">
    <property type="match status" value="1"/>
</dbReference>
<evidence type="ECO:0000256" key="5">
    <source>
        <dbReference type="PIRSR" id="PIRSR606710-1"/>
    </source>
</evidence>